<organism evidence="2 3">
    <name type="scientific">Paramarasmius palmivorus</name>
    <dbReference type="NCBI Taxonomy" id="297713"/>
    <lineage>
        <taxon>Eukaryota</taxon>
        <taxon>Fungi</taxon>
        <taxon>Dikarya</taxon>
        <taxon>Basidiomycota</taxon>
        <taxon>Agaricomycotina</taxon>
        <taxon>Agaricomycetes</taxon>
        <taxon>Agaricomycetidae</taxon>
        <taxon>Agaricales</taxon>
        <taxon>Marasmiineae</taxon>
        <taxon>Marasmiaceae</taxon>
        <taxon>Paramarasmius</taxon>
    </lineage>
</organism>
<keyword evidence="3" id="KW-1185">Reference proteome</keyword>
<dbReference type="EMBL" id="JAYKXP010000014">
    <property type="protein sequence ID" value="KAK7050907.1"/>
    <property type="molecule type" value="Genomic_DNA"/>
</dbReference>
<evidence type="ECO:0000313" key="2">
    <source>
        <dbReference type="EMBL" id="KAK7050907.1"/>
    </source>
</evidence>
<feature type="compositionally biased region" description="Polar residues" evidence="1">
    <location>
        <begin position="13"/>
        <end position="24"/>
    </location>
</feature>
<dbReference type="Pfam" id="PF12843">
    <property type="entry name" value="QSregVF_b"/>
    <property type="match status" value="1"/>
</dbReference>
<proteinExistence type="predicted"/>
<comment type="caution">
    <text evidence="2">The sequence shown here is derived from an EMBL/GenBank/DDBJ whole genome shotgun (WGS) entry which is preliminary data.</text>
</comment>
<evidence type="ECO:0000256" key="1">
    <source>
        <dbReference type="SAM" id="MobiDB-lite"/>
    </source>
</evidence>
<feature type="region of interest" description="Disordered" evidence="1">
    <location>
        <begin position="1"/>
        <end position="30"/>
    </location>
</feature>
<sequence length="276" mass="31848">MPKEPRSKHTKQSSHPSAPSTSGTRPRAARRGAEYKFNFGKHKGRTINEVPWDYILWCTDQGIPNNRPDLKAGIEAFLQAHPVYRGIKSVKQRYEDVRRVLPEWLYKECANALEVFMTMRYEHDFPPDVEEEKIKALEDFIRRGYHREYPARPSPEEKLPDDSLAVIKLRECLSRCPDLNEGSSDEELDHYEDPISGFEHCSLKQSYKKEIVACLKEIEKQHGAGVRALGNWEVRDLIAKRIEGIRYSGGGNNGCEYFELGDASLGWLKEDYSRFV</sequence>
<protein>
    <submittedName>
        <fullName evidence="2">Uncharacterized protein</fullName>
    </submittedName>
</protein>
<evidence type="ECO:0000313" key="3">
    <source>
        <dbReference type="Proteomes" id="UP001383192"/>
    </source>
</evidence>
<dbReference type="AlphaFoldDB" id="A0AAW0DL85"/>
<dbReference type="Proteomes" id="UP001383192">
    <property type="component" value="Unassembled WGS sequence"/>
</dbReference>
<accession>A0AAW0DL85</accession>
<gene>
    <name evidence="2" type="ORF">VNI00_005019</name>
</gene>
<dbReference type="InterPro" id="IPR024530">
    <property type="entry name" value="QSregVF_b"/>
</dbReference>
<reference evidence="2 3" key="1">
    <citation type="submission" date="2024-01" db="EMBL/GenBank/DDBJ databases">
        <title>A draft genome for a cacao thread blight-causing isolate of Paramarasmius palmivorus.</title>
        <authorList>
            <person name="Baruah I.K."/>
            <person name="Bukari Y."/>
            <person name="Amoako-Attah I."/>
            <person name="Meinhardt L.W."/>
            <person name="Bailey B.A."/>
            <person name="Cohen S.P."/>
        </authorList>
    </citation>
    <scope>NUCLEOTIDE SEQUENCE [LARGE SCALE GENOMIC DNA]</scope>
    <source>
        <strain evidence="2 3">GH-12</strain>
    </source>
</reference>
<name>A0AAW0DL85_9AGAR</name>